<organism evidence="2 3">
    <name type="scientific">Dreissena polymorpha</name>
    <name type="common">Zebra mussel</name>
    <name type="synonym">Mytilus polymorpha</name>
    <dbReference type="NCBI Taxonomy" id="45954"/>
    <lineage>
        <taxon>Eukaryota</taxon>
        <taxon>Metazoa</taxon>
        <taxon>Spiralia</taxon>
        <taxon>Lophotrochozoa</taxon>
        <taxon>Mollusca</taxon>
        <taxon>Bivalvia</taxon>
        <taxon>Autobranchia</taxon>
        <taxon>Heteroconchia</taxon>
        <taxon>Euheterodonta</taxon>
        <taxon>Imparidentia</taxon>
        <taxon>Neoheterodontei</taxon>
        <taxon>Myida</taxon>
        <taxon>Dreissenoidea</taxon>
        <taxon>Dreissenidae</taxon>
        <taxon>Dreissena</taxon>
    </lineage>
</organism>
<evidence type="ECO:0000313" key="3">
    <source>
        <dbReference type="Proteomes" id="UP000828390"/>
    </source>
</evidence>
<protein>
    <submittedName>
        <fullName evidence="2">Uncharacterized protein</fullName>
    </submittedName>
</protein>
<accession>A0A9D4KFX8</accession>
<reference evidence="2" key="1">
    <citation type="journal article" date="2019" name="bioRxiv">
        <title>The Genome of the Zebra Mussel, Dreissena polymorpha: A Resource for Invasive Species Research.</title>
        <authorList>
            <person name="McCartney M.A."/>
            <person name="Auch B."/>
            <person name="Kono T."/>
            <person name="Mallez S."/>
            <person name="Zhang Y."/>
            <person name="Obille A."/>
            <person name="Becker A."/>
            <person name="Abrahante J.E."/>
            <person name="Garbe J."/>
            <person name="Badalamenti J.P."/>
            <person name="Herman A."/>
            <person name="Mangelson H."/>
            <person name="Liachko I."/>
            <person name="Sullivan S."/>
            <person name="Sone E.D."/>
            <person name="Koren S."/>
            <person name="Silverstein K.A.T."/>
            <person name="Beckman K.B."/>
            <person name="Gohl D.M."/>
        </authorList>
    </citation>
    <scope>NUCLEOTIDE SEQUENCE</scope>
    <source>
        <strain evidence="2">Duluth1</strain>
        <tissue evidence="2">Whole animal</tissue>
    </source>
</reference>
<keyword evidence="3" id="KW-1185">Reference proteome</keyword>
<reference evidence="2" key="2">
    <citation type="submission" date="2020-11" db="EMBL/GenBank/DDBJ databases">
        <authorList>
            <person name="McCartney M.A."/>
            <person name="Auch B."/>
            <person name="Kono T."/>
            <person name="Mallez S."/>
            <person name="Becker A."/>
            <person name="Gohl D.M."/>
            <person name="Silverstein K.A.T."/>
            <person name="Koren S."/>
            <person name="Bechman K.B."/>
            <person name="Herman A."/>
            <person name="Abrahante J.E."/>
            <person name="Garbe J."/>
        </authorList>
    </citation>
    <scope>NUCLEOTIDE SEQUENCE</scope>
    <source>
        <strain evidence="2">Duluth1</strain>
        <tissue evidence="2">Whole animal</tissue>
    </source>
</reference>
<evidence type="ECO:0000313" key="2">
    <source>
        <dbReference type="EMBL" id="KAH3838421.1"/>
    </source>
</evidence>
<feature type="region of interest" description="Disordered" evidence="1">
    <location>
        <begin position="1"/>
        <end position="52"/>
    </location>
</feature>
<feature type="compositionally biased region" description="Basic and acidic residues" evidence="1">
    <location>
        <begin position="11"/>
        <end position="29"/>
    </location>
</feature>
<dbReference type="AlphaFoldDB" id="A0A9D4KFX8"/>
<proteinExistence type="predicted"/>
<sequence>MANPSECESEILNRSEYTSKEDLFDRARENMTAPSANTDIHTDEQRTSVGHK</sequence>
<dbReference type="EMBL" id="JAIWYP010000004">
    <property type="protein sequence ID" value="KAH3838421.1"/>
    <property type="molecule type" value="Genomic_DNA"/>
</dbReference>
<dbReference type="Proteomes" id="UP000828390">
    <property type="component" value="Unassembled WGS sequence"/>
</dbReference>
<name>A0A9D4KFX8_DREPO</name>
<evidence type="ECO:0000256" key="1">
    <source>
        <dbReference type="SAM" id="MobiDB-lite"/>
    </source>
</evidence>
<comment type="caution">
    <text evidence="2">The sequence shown here is derived from an EMBL/GenBank/DDBJ whole genome shotgun (WGS) entry which is preliminary data.</text>
</comment>
<gene>
    <name evidence="2" type="ORF">DPMN_111830</name>
</gene>